<evidence type="ECO:0000256" key="8">
    <source>
        <dbReference type="PROSITE-ProRule" id="PRU10059"/>
    </source>
</evidence>
<reference evidence="11 12" key="3">
    <citation type="journal article" date="2010" name="BMC Genomics">
        <title>Transcriptome sequencing and comparative analysis of cucumber flowers with different sex types.</title>
        <authorList>
            <person name="Guo S."/>
            <person name="Zheng Y."/>
            <person name="Joung J.G."/>
            <person name="Liu S."/>
            <person name="Zhang Z."/>
            <person name="Crasta O.R."/>
            <person name="Sobral B.W."/>
            <person name="Xu Y."/>
            <person name="Huang S."/>
            <person name="Fei Z."/>
        </authorList>
    </citation>
    <scope>NUCLEOTIDE SEQUENCE [LARGE SCALE GENOMIC DNA]</scope>
    <source>
        <strain evidence="12">cv. 9930</strain>
    </source>
</reference>
<evidence type="ECO:0000256" key="1">
    <source>
        <dbReference type="ARBA" id="ARBA00000966"/>
    </source>
</evidence>
<keyword evidence="12" id="KW-1185">Reference proteome</keyword>
<evidence type="ECO:0000313" key="12">
    <source>
        <dbReference type="Proteomes" id="UP000029981"/>
    </source>
</evidence>
<evidence type="ECO:0000259" key="10">
    <source>
        <dbReference type="Pfam" id="PF00759"/>
    </source>
</evidence>
<evidence type="ECO:0000313" key="11">
    <source>
        <dbReference type="EMBL" id="KGN47578.1"/>
    </source>
</evidence>
<evidence type="ECO:0000256" key="5">
    <source>
        <dbReference type="ARBA" id="ARBA00023277"/>
    </source>
</evidence>
<dbReference type="InterPro" id="IPR008928">
    <property type="entry name" value="6-hairpin_glycosidase_sf"/>
</dbReference>
<evidence type="ECO:0000256" key="7">
    <source>
        <dbReference type="ARBA" id="ARBA00023326"/>
    </source>
</evidence>
<gene>
    <name evidence="11" type="ORF">Csa_6G361400</name>
</gene>
<keyword evidence="4 9" id="KW-0136">Cellulose degradation</keyword>
<dbReference type="InterPro" id="IPR018221">
    <property type="entry name" value="Glyco_hydro_9_His_AS"/>
</dbReference>
<accession>A0A0A0KDJ1</accession>
<dbReference type="SUPFAM" id="SSF48208">
    <property type="entry name" value="Six-hairpin glycosidases"/>
    <property type="match status" value="1"/>
</dbReference>
<proteinExistence type="inferred from homology"/>
<dbReference type="Gramene" id="KGN47578">
    <property type="protein sequence ID" value="KGN47578"/>
    <property type="gene ID" value="Csa_6G361400"/>
</dbReference>
<dbReference type="STRING" id="3659.A0A0A0KDJ1"/>
<dbReference type="InterPro" id="IPR012341">
    <property type="entry name" value="6hp_glycosidase-like_sf"/>
</dbReference>
<dbReference type="eggNOG" id="ENOG502QQ06">
    <property type="taxonomic scope" value="Eukaryota"/>
</dbReference>
<feature type="domain" description="Glycoside hydrolase family 9" evidence="10">
    <location>
        <begin position="39"/>
        <end position="242"/>
    </location>
</feature>
<dbReference type="OMA" id="PSWRGDS"/>
<feature type="active site" evidence="8">
    <location>
        <position position="388"/>
    </location>
</feature>
<dbReference type="EMBL" id="CM002927">
    <property type="protein sequence ID" value="KGN47578.1"/>
    <property type="molecule type" value="Genomic_DNA"/>
</dbReference>
<dbReference type="Proteomes" id="UP000029981">
    <property type="component" value="Chromosome 6"/>
</dbReference>
<keyword evidence="6 8" id="KW-0326">Glycosidase</keyword>
<dbReference type="AlphaFoldDB" id="A0A0A0KDJ1"/>
<dbReference type="InterPro" id="IPR001701">
    <property type="entry name" value="Glyco_hydro_9"/>
</dbReference>
<dbReference type="PROSITE" id="PS00592">
    <property type="entry name" value="GH9_2"/>
    <property type="match status" value="1"/>
</dbReference>
<dbReference type="GO" id="GO:0030245">
    <property type="term" value="P:cellulose catabolic process"/>
    <property type="evidence" value="ECO:0007669"/>
    <property type="project" value="UniProtKB-KW"/>
</dbReference>
<keyword evidence="5 8" id="KW-0119">Carbohydrate metabolism</keyword>
<dbReference type="Pfam" id="PF00759">
    <property type="entry name" value="Glyco_hydro_9"/>
    <property type="match status" value="2"/>
</dbReference>
<protein>
    <recommendedName>
        <fullName evidence="9">Endoglucanase</fullName>
        <ecNumber evidence="9">3.2.1.4</ecNumber>
    </recommendedName>
</protein>
<dbReference type="Gene3D" id="1.50.10.10">
    <property type="match status" value="2"/>
</dbReference>
<evidence type="ECO:0000256" key="6">
    <source>
        <dbReference type="ARBA" id="ARBA00023295"/>
    </source>
</evidence>
<name>A0A0A0KDJ1_CUCSA</name>
<evidence type="ECO:0000256" key="4">
    <source>
        <dbReference type="ARBA" id="ARBA00023001"/>
    </source>
</evidence>
<sequence>MGVMNTNNVSTTPILLLVCCLVFLQSIVSLRVVKADLNYKDALTKSLIFLEAQRSGKLPPNHRPAWRGDSALDDGQLANVDLVGGYYDAGDNVKYGLPMAFTITTLAWGALAYPEEIEAAGEMENVKAALQWGTDYFLKAASRRNRLYVQVGDPVKDHECWVRPENMKTLRSVLQIDSNTPGTEIAAETSAAMASASMVFRSSNQTYARRLLNKAKLLYQLAKNHKGTYDGECPFYCSYSGFNVQESISASVAEFSWDLKYAGAQILLSKFFFEGEKGLQMYKNQADSYICSNLPDSPFHQIYVSPGGMVHLRDGANTQYVAGTAFLFSAYSDLLATYKQTAQCADKSFDSTQLMMFAKKQMDYILGTNPQGRSYMVGFGNNPPKQAHHRGASVPVLAPNVVVNCPMSFVDWFNKDTPNPNELTGAILGGPDRTDNFNDKRSDSPMTEPVIYTNSLAVGVLAKLAVHKF</sequence>
<reference evidence="11 12" key="4">
    <citation type="journal article" date="2011" name="BMC Genomics">
        <title>RNA-Seq improves annotation of protein-coding genes in the cucumber genome.</title>
        <authorList>
            <person name="Li Z."/>
            <person name="Zhang Z."/>
            <person name="Yan P."/>
            <person name="Huang S."/>
            <person name="Fei Z."/>
            <person name="Lin K."/>
        </authorList>
    </citation>
    <scope>NUCLEOTIDE SEQUENCE [LARGE SCALE GENOMIC DNA]</scope>
    <source>
        <strain evidence="12">cv. 9930</strain>
    </source>
</reference>
<dbReference type="EC" id="3.2.1.4" evidence="9"/>
<comment type="similarity">
    <text evidence="2 8 9">Belongs to the glycosyl hydrolase 9 (cellulase E) family.</text>
</comment>
<comment type="catalytic activity">
    <reaction evidence="1 9">
        <text>Endohydrolysis of (1-&gt;4)-beta-D-glucosidic linkages in cellulose, lichenin and cereal beta-D-glucans.</text>
        <dbReference type="EC" id="3.2.1.4"/>
    </reaction>
</comment>
<evidence type="ECO:0000256" key="9">
    <source>
        <dbReference type="RuleBase" id="RU361166"/>
    </source>
</evidence>
<reference evidence="11 12" key="1">
    <citation type="journal article" date="2009" name="Nat. Genet.">
        <title>The genome of the cucumber, Cucumis sativus L.</title>
        <authorList>
            <person name="Huang S."/>
            <person name="Li R."/>
            <person name="Zhang Z."/>
            <person name="Li L."/>
            <person name="Gu X."/>
            <person name="Fan W."/>
            <person name="Lucas W.J."/>
            <person name="Wang X."/>
            <person name="Xie B."/>
            <person name="Ni P."/>
            <person name="Ren Y."/>
            <person name="Zhu H."/>
            <person name="Li J."/>
            <person name="Lin K."/>
            <person name="Jin W."/>
            <person name="Fei Z."/>
            <person name="Li G."/>
            <person name="Staub J."/>
            <person name="Kilian A."/>
            <person name="van der Vossen E.A."/>
            <person name="Wu Y."/>
            <person name="Guo J."/>
            <person name="He J."/>
            <person name="Jia Z."/>
            <person name="Ren Y."/>
            <person name="Tian G."/>
            <person name="Lu Y."/>
            <person name="Ruan J."/>
            <person name="Qian W."/>
            <person name="Wang M."/>
            <person name="Huang Q."/>
            <person name="Li B."/>
            <person name="Xuan Z."/>
            <person name="Cao J."/>
            <person name="Asan"/>
            <person name="Wu Z."/>
            <person name="Zhang J."/>
            <person name="Cai Q."/>
            <person name="Bai Y."/>
            <person name="Zhao B."/>
            <person name="Han Y."/>
            <person name="Li Y."/>
            <person name="Li X."/>
            <person name="Wang S."/>
            <person name="Shi Q."/>
            <person name="Liu S."/>
            <person name="Cho W.K."/>
            <person name="Kim J.Y."/>
            <person name="Xu Y."/>
            <person name="Heller-Uszynska K."/>
            <person name="Miao H."/>
            <person name="Cheng Z."/>
            <person name="Zhang S."/>
            <person name="Wu J."/>
            <person name="Yang Y."/>
            <person name="Kang H."/>
            <person name="Li M."/>
            <person name="Liang H."/>
            <person name="Ren X."/>
            <person name="Shi Z."/>
            <person name="Wen M."/>
            <person name="Jian M."/>
            <person name="Yang H."/>
            <person name="Zhang G."/>
            <person name="Yang Z."/>
            <person name="Chen R."/>
            <person name="Liu S."/>
            <person name="Li J."/>
            <person name="Ma L."/>
            <person name="Liu H."/>
            <person name="Zhou Y."/>
            <person name="Zhao J."/>
            <person name="Fang X."/>
            <person name="Li G."/>
            <person name="Fang L."/>
            <person name="Li Y."/>
            <person name="Liu D."/>
            <person name="Zheng H."/>
            <person name="Zhang Y."/>
            <person name="Qin N."/>
            <person name="Li Z."/>
            <person name="Yang G."/>
            <person name="Yang S."/>
            <person name="Bolund L."/>
            <person name="Kristiansen K."/>
            <person name="Zheng H."/>
            <person name="Li S."/>
            <person name="Zhang X."/>
            <person name="Yang H."/>
            <person name="Wang J."/>
            <person name="Sun R."/>
            <person name="Zhang B."/>
            <person name="Jiang S."/>
            <person name="Wang J."/>
            <person name="Du Y."/>
            <person name="Li S."/>
        </authorList>
    </citation>
    <scope>NUCLEOTIDE SEQUENCE [LARGE SCALE GENOMIC DNA]</scope>
    <source>
        <strain evidence="12">cv. 9930</strain>
    </source>
</reference>
<dbReference type="PANTHER" id="PTHR22298">
    <property type="entry name" value="ENDO-1,4-BETA-GLUCANASE"/>
    <property type="match status" value="1"/>
</dbReference>
<reference evidence="11 12" key="2">
    <citation type="journal article" date="2009" name="PLoS ONE">
        <title>An integrated genetic and cytogenetic map of the cucumber genome.</title>
        <authorList>
            <person name="Ren Y."/>
            <person name="Zhang Z."/>
            <person name="Liu J."/>
            <person name="Staub J.E."/>
            <person name="Han Y."/>
            <person name="Cheng Z."/>
            <person name="Li X."/>
            <person name="Lu J."/>
            <person name="Miao H."/>
            <person name="Kang H."/>
            <person name="Xie B."/>
            <person name="Gu X."/>
            <person name="Wang X."/>
            <person name="Du Y."/>
            <person name="Jin W."/>
            <person name="Huang S."/>
        </authorList>
    </citation>
    <scope>NUCLEOTIDE SEQUENCE [LARGE SCALE GENOMIC DNA]</scope>
    <source>
        <strain evidence="12">cv. 9930</strain>
    </source>
</reference>
<feature type="domain" description="Glycoside hydrolase family 9" evidence="10">
    <location>
        <begin position="251"/>
        <end position="461"/>
    </location>
</feature>
<keyword evidence="3 8" id="KW-0378">Hydrolase</keyword>
<dbReference type="GO" id="GO:0008810">
    <property type="term" value="F:cellulase activity"/>
    <property type="evidence" value="ECO:0007669"/>
    <property type="project" value="UniProtKB-EC"/>
</dbReference>
<organism evidence="11 12">
    <name type="scientific">Cucumis sativus</name>
    <name type="common">Cucumber</name>
    <dbReference type="NCBI Taxonomy" id="3659"/>
    <lineage>
        <taxon>Eukaryota</taxon>
        <taxon>Viridiplantae</taxon>
        <taxon>Streptophyta</taxon>
        <taxon>Embryophyta</taxon>
        <taxon>Tracheophyta</taxon>
        <taxon>Spermatophyta</taxon>
        <taxon>Magnoliopsida</taxon>
        <taxon>eudicotyledons</taxon>
        <taxon>Gunneridae</taxon>
        <taxon>Pentapetalae</taxon>
        <taxon>rosids</taxon>
        <taxon>fabids</taxon>
        <taxon>Cucurbitales</taxon>
        <taxon>Cucurbitaceae</taxon>
        <taxon>Benincaseae</taxon>
        <taxon>Cucumis</taxon>
    </lineage>
</organism>
<evidence type="ECO:0000256" key="2">
    <source>
        <dbReference type="ARBA" id="ARBA00007072"/>
    </source>
</evidence>
<keyword evidence="7 8" id="KW-0624">Polysaccharide degradation</keyword>
<evidence type="ECO:0000256" key="3">
    <source>
        <dbReference type="ARBA" id="ARBA00022801"/>
    </source>
</evidence>